<gene>
    <name evidence="4" type="ORF">ACFFGN_25050</name>
</gene>
<dbReference type="InterPro" id="IPR002502">
    <property type="entry name" value="Amidase_domain"/>
</dbReference>
<dbReference type="Gene3D" id="3.40.80.10">
    <property type="entry name" value="Peptidoglycan recognition protein-like"/>
    <property type="match status" value="1"/>
</dbReference>
<dbReference type="SMART" id="SM00701">
    <property type="entry name" value="PGRP"/>
    <property type="match status" value="1"/>
</dbReference>
<evidence type="ECO:0000256" key="1">
    <source>
        <dbReference type="ARBA" id="ARBA00007553"/>
    </source>
</evidence>
<dbReference type="EC" id="3.5.1.28" evidence="4"/>
<dbReference type="Pfam" id="PF01510">
    <property type="entry name" value="Amidase_2"/>
    <property type="match status" value="1"/>
</dbReference>
<reference evidence="4 5" key="1">
    <citation type="submission" date="2024-09" db="EMBL/GenBank/DDBJ databases">
        <authorList>
            <person name="Sun Q."/>
            <person name="Mori K."/>
        </authorList>
    </citation>
    <scope>NUCLEOTIDE SEQUENCE [LARGE SCALE GENOMIC DNA]</scope>
    <source>
        <strain evidence="4 5">CGMCC 1.15906</strain>
    </source>
</reference>
<organism evidence="4 5">
    <name type="scientific">Kribbella deserti</name>
    <dbReference type="NCBI Taxonomy" id="1926257"/>
    <lineage>
        <taxon>Bacteria</taxon>
        <taxon>Bacillati</taxon>
        <taxon>Actinomycetota</taxon>
        <taxon>Actinomycetes</taxon>
        <taxon>Propionibacteriales</taxon>
        <taxon>Kribbellaceae</taxon>
        <taxon>Kribbella</taxon>
    </lineage>
</organism>
<dbReference type="InterPro" id="IPR036505">
    <property type="entry name" value="Amidase/PGRP_sf"/>
</dbReference>
<evidence type="ECO:0000313" key="5">
    <source>
        <dbReference type="Proteomes" id="UP001589890"/>
    </source>
</evidence>
<name>A0ABV6QUU3_9ACTN</name>
<proteinExistence type="inferred from homology"/>
<dbReference type="InterPro" id="IPR015510">
    <property type="entry name" value="PGRP"/>
</dbReference>
<dbReference type="SUPFAM" id="SSF55846">
    <property type="entry name" value="N-acetylmuramoyl-L-alanine amidase-like"/>
    <property type="match status" value="1"/>
</dbReference>
<comment type="similarity">
    <text evidence="1">Belongs to the N-acetylmuramoyl-L-alanine amidase 2 family.</text>
</comment>
<evidence type="ECO:0000259" key="2">
    <source>
        <dbReference type="SMART" id="SM00644"/>
    </source>
</evidence>
<accession>A0ABV6QUU3</accession>
<dbReference type="RefSeq" id="WP_380051973.1">
    <property type="nucleotide sequence ID" value="NZ_JBHLTC010000032.1"/>
</dbReference>
<dbReference type="CDD" id="cd06583">
    <property type="entry name" value="PGRP"/>
    <property type="match status" value="1"/>
</dbReference>
<evidence type="ECO:0000313" key="4">
    <source>
        <dbReference type="EMBL" id="MFC0627367.1"/>
    </source>
</evidence>
<feature type="domain" description="N-acetylmuramoyl-L-alanine amidase" evidence="2">
    <location>
        <begin position="204"/>
        <end position="356"/>
    </location>
</feature>
<keyword evidence="4" id="KW-0378">Hydrolase</keyword>
<dbReference type="SMART" id="SM00644">
    <property type="entry name" value="Ami_2"/>
    <property type="match status" value="1"/>
</dbReference>
<comment type="caution">
    <text evidence="4">The sequence shown here is derived from an EMBL/GenBank/DDBJ whole genome shotgun (WGS) entry which is preliminary data.</text>
</comment>
<dbReference type="PANTHER" id="PTHR11022:SF41">
    <property type="entry name" value="PEPTIDOGLYCAN-RECOGNITION PROTEIN LC-RELATED"/>
    <property type="match status" value="1"/>
</dbReference>
<keyword evidence="5" id="KW-1185">Reference proteome</keyword>
<dbReference type="Pfam" id="PF08310">
    <property type="entry name" value="LGFP"/>
    <property type="match status" value="2"/>
</dbReference>
<protein>
    <submittedName>
        <fullName evidence="4">N-acetylmuramoyl-L-alanine amidase</fullName>
        <ecNumber evidence="4">3.5.1.28</ecNumber>
    </submittedName>
</protein>
<dbReference type="EMBL" id="JBHLTC010000032">
    <property type="protein sequence ID" value="MFC0627367.1"/>
    <property type="molecule type" value="Genomic_DNA"/>
</dbReference>
<dbReference type="InterPro" id="IPR013207">
    <property type="entry name" value="LGFP"/>
</dbReference>
<dbReference type="PANTHER" id="PTHR11022">
    <property type="entry name" value="PEPTIDOGLYCAN RECOGNITION PROTEIN"/>
    <property type="match status" value="1"/>
</dbReference>
<dbReference type="GO" id="GO:0008745">
    <property type="term" value="F:N-acetylmuramoyl-L-alanine amidase activity"/>
    <property type="evidence" value="ECO:0007669"/>
    <property type="project" value="UniProtKB-EC"/>
</dbReference>
<dbReference type="InterPro" id="IPR006619">
    <property type="entry name" value="PGRP_domain_met/bac"/>
</dbReference>
<feature type="domain" description="Peptidoglycan recognition protein family" evidence="3">
    <location>
        <begin position="186"/>
        <end position="340"/>
    </location>
</feature>
<evidence type="ECO:0000259" key="3">
    <source>
        <dbReference type="SMART" id="SM00701"/>
    </source>
</evidence>
<dbReference type="Proteomes" id="UP001589890">
    <property type="component" value="Unassembled WGS sequence"/>
</dbReference>
<sequence length="539" mass="58953">MSRFSRSSRLVAILTAGLVLLVPYGPPGATIDAWGVREPVKSSYVELDIRNAPGTAYATAGDPATEPFRLVGVTWPYQPDAARVVAKVSVFSEGQWSPWHRLHVEEEHGPDAGTDAHSRSGTEPLWVGLSTGVQVSLTTTDGQPVRDGKVVLIDPGASPEDEPARMATAGGEVYDASSGPAPFPMPKIVTRQGWGADESLRSHNGVACATPRYTSTIRAAFVHHTADSNQYTKAQSAAMIRSMYAYHVKGRGWCDLGYNFLVDKYGQAFEGRAGGMHLPVLGAHTGRFNADSFGVSLIGNFERAHPSSAMLDMTAQVIAWKMDAYYRSPYGKALINGATFDSISGHRDTKATACPGKNVYAKLDDLRKRVSALMGHGAATPIYRYAKAAGGLGEPFWGEHPTRAGRSTWFRYGDVYWSRATGTHSVRGAFRERYRQFGYAYGPLGLPASEEKDGRRRGTRVQDFQHKGTRAALYWSRSTGVQAMYGVIMLHYLRVGGERSRLGLPTTSPYHVRGGLAQRFQGGRIEWNSRNNRAKVIFR</sequence>